<comment type="caution">
    <text evidence="3">The sequence shown here is derived from an EMBL/GenBank/DDBJ whole genome shotgun (WGS) entry which is preliminary data.</text>
</comment>
<dbReference type="InterPro" id="IPR011330">
    <property type="entry name" value="Glyco_hydro/deAcase_b/a-brl"/>
</dbReference>
<dbReference type="Gene3D" id="3.20.20.370">
    <property type="entry name" value="Glycoside hydrolase/deacetylase"/>
    <property type="match status" value="1"/>
</dbReference>
<dbReference type="InterPro" id="IPR002557">
    <property type="entry name" value="Chitin-bd_dom"/>
</dbReference>
<dbReference type="SMART" id="SM00494">
    <property type="entry name" value="ChtBD2"/>
    <property type="match status" value="1"/>
</dbReference>
<dbReference type="GO" id="GO:0005576">
    <property type="term" value="C:extracellular region"/>
    <property type="evidence" value="ECO:0007669"/>
    <property type="project" value="InterPro"/>
</dbReference>
<evidence type="ECO:0000256" key="1">
    <source>
        <dbReference type="SAM" id="SignalP"/>
    </source>
</evidence>
<protein>
    <recommendedName>
        <fullName evidence="2">Chitin-binding type-2 domain-containing protein</fullName>
    </recommendedName>
</protein>
<evidence type="ECO:0000313" key="4">
    <source>
        <dbReference type="Proteomes" id="UP000827092"/>
    </source>
</evidence>
<dbReference type="AlphaFoldDB" id="A0AAV6UUD2"/>
<accession>A0AAV6UUD2</accession>
<dbReference type="PANTHER" id="PTHR45985:SF3">
    <property type="entry name" value="CHITIN DEACETYLASE-LIKE 4"/>
    <property type="match status" value="1"/>
</dbReference>
<dbReference type="SUPFAM" id="SSF88713">
    <property type="entry name" value="Glycoside hydrolase/deacetylase"/>
    <property type="match status" value="1"/>
</dbReference>
<evidence type="ECO:0000259" key="2">
    <source>
        <dbReference type="PROSITE" id="PS50940"/>
    </source>
</evidence>
<dbReference type="GO" id="GO:0008061">
    <property type="term" value="F:chitin binding"/>
    <property type="evidence" value="ECO:0007669"/>
    <property type="project" value="InterPro"/>
</dbReference>
<dbReference type="Proteomes" id="UP000827092">
    <property type="component" value="Unassembled WGS sequence"/>
</dbReference>
<keyword evidence="1" id="KW-0732">Signal</keyword>
<keyword evidence="4" id="KW-1185">Reference proteome</keyword>
<name>A0AAV6UUD2_9ARAC</name>
<dbReference type="Gene3D" id="2.170.140.10">
    <property type="entry name" value="Chitin binding domain"/>
    <property type="match status" value="1"/>
</dbReference>
<dbReference type="PROSITE" id="PS50940">
    <property type="entry name" value="CHIT_BIND_II"/>
    <property type="match status" value="1"/>
</dbReference>
<sequence length="485" mass="54755">MAFSSVSFVLVVVAGLVCVSQAVYRASDRFKKKGSFECPMDYGIFANPTNCRRFYTCNGNVVYDTPCPTPLYFDDSKKLCVYKTSDLQCGPIAITTPAPTTPDPNAAPGCYPPACKLPDCFCSEDGTLIPGNLLPKETPQMIILTFSGALNVLNAEPFSYLLNETRLNPNGCPIKGTFFVPHEYTSYYYVQKLYGQGHEIAAEAITMREPEEYWLSASTDDWLEEVVGMKEILHTFANVSREDIVGMRAPFLKPGGNNMMSVVYDYGLDYDSSLAAPLSEVPIWPYTLDFLHPHKCLSGNCPTRSFPGIWEFPLNTFAAGDDTGSSCVFMDQCVFPEDPEPIFEFMSYNFLRHYTTNKAPFVLNFHVSWMTDENKVAALDVFIDHVLETYPDVWFVTMQDAIQWMRNPVPSDMAKSFDGWKCPRTRMPGCNIPKTCRVKLQDATRSDIRYLQLCGKCPERYPWLHNIRGKKDAKRVKDLVQKSTT</sequence>
<feature type="chain" id="PRO_5043451050" description="Chitin-binding type-2 domain-containing protein" evidence="1">
    <location>
        <begin position="23"/>
        <end position="485"/>
    </location>
</feature>
<gene>
    <name evidence="3" type="ORF">JTE90_016924</name>
</gene>
<dbReference type="EMBL" id="JAFNEN010000273">
    <property type="protein sequence ID" value="KAG8187378.1"/>
    <property type="molecule type" value="Genomic_DNA"/>
</dbReference>
<dbReference type="InterPro" id="IPR036508">
    <property type="entry name" value="Chitin-bd_dom_sf"/>
</dbReference>
<dbReference type="InterPro" id="IPR052740">
    <property type="entry name" value="CE4"/>
</dbReference>
<dbReference type="PANTHER" id="PTHR45985">
    <property type="match status" value="1"/>
</dbReference>
<dbReference type="GO" id="GO:0005975">
    <property type="term" value="P:carbohydrate metabolic process"/>
    <property type="evidence" value="ECO:0007669"/>
    <property type="project" value="InterPro"/>
</dbReference>
<feature type="domain" description="Chitin-binding type-2" evidence="2">
    <location>
        <begin position="35"/>
        <end position="91"/>
    </location>
</feature>
<dbReference type="SUPFAM" id="SSF57625">
    <property type="entry name" value="Invertebrate chitin-binding proteins"/>
    <property type="match status" value="1"/>
</dbReference>
<dbReference type="Pfam" id="PF01607">
    <property type="entry name" value="CBM_14"/>
    <property type="match status" value="1"/>
</dbReference>
<reference evidence="3 4" key="1">
    <citation type="journal article" date="2022" name="Nat. Ecol. Evol.">
        <title>A masculinizing supergene underlies an exaggerated male reproductive morph in a spider.</title>
        <authorList>
            <person name="Hendrickx F."/>
            <person name="De Corte Z."/>
            <person name="Sonet G."/>
            <person name="Van Belleghem S.M."/>
            <person name="Kostlbacher S."/>
            <person name="Vangestel C."/>
        </authorList>
    </citation>
    <scope>NUCLEOTIDE SEQUENCE [LARGE SCALE GENOMIC DNA]</scope>
    <source>
        <strain evidence="3">W744_W776</strain>
    </source>
</reference>
<evidence type="ECO:0000313" key="3">
    <source>
        <dbReference type="EMBL" id="KAG8187378.1"/>
    </source>
</evidence>
<organism evidence="3 4">
    <name type="scientific">Oedothorax gibbosus</name>
    <dbReference type="NCBI Taxonomy" id="931172"/>
    <lineage>
        <taxon>Eukaryota</taxon>
        <taxon>Metazoa</taxon>
        <taxon>Ecdysozoa</taxon>
        <taxon>Arthropoda</taxon>
        <taxon>Chelicerata</taxon>
        <taxon>Arachnida</taxon>
        <taxon>Araneae</taxon>
        <taxon>Araneomorphae</taxon>
        <taxon>Entelegynae</taxon>
        <taxon>Araneoidea</taxon>
        <taxon>Linyphiidae</taxon>
        <taxon>Erigoninae</taxon>
        <taxon>Oedothorax</taxon>
    </lineage>
</organism>
<feature type="signal peptide" evidence="1">
    <location>
        <begin position="1"/>
        <end position="22"/>
    </location>
</feature>
<proteinExistence type="predicted"/>